<dbReference type="EMBL" id="DS989870">
    <property type="protein sequence ID" value="EDX71737.1"/>
    <property type="molecule type" value="Genomic_DNA"/>
</dbReference>
<dbReference type="Pfam" id="PF00069">
    <property type="entry name" value="Pkinase"/>
    <property type="match status" value="1"/>
</dbReference>
<sequence length="411" mass="46863">MDTPETHDFYLVQQIAPGKSLAELVEMGWKPKEATVKRLAIEVLTILVYLQQFTPAIIHRDIKPQNIILSKNGEVFLVDFGAVADTYYHTVTGGSTIVGTFGYMAPEQYRGQAVLSTDLYGLGATLLFLLTGKSPADFPQHQLKIQFRPYVQISPDFADWLERILDPAIAYRFANAKDALSVLQGKQKLRQNIGQLFYQSPQKRIALIKTPNKLILELKPIGRQRDRFRLLRGMTRIIKPILPLLLWDLIGLLLVQVIAIPSFSGNIAETIRLNHHPDIIFATTLYNWVLNGCIGFLVIGLLFMSIYVIMGLFSIGSFLIRATSRTWIEISPKGFQIKRWVLGLCYWNDRGQLADINPINLDKIKLPLLRKTITVCLLQSHRRKHWLGIALSRSEQKWLVREITDFLEIES</sequence>
<keyword evidence="6" id="KW-0067">ATP-binding</keyword>
<name>B4W242_9CYAN</name>
<comment type="catalytic activity">
    <reaction evidence="7">
        <text>L-threonyl-[protein] + ATP = O-phospho-L-threonyl-[protein] + ADP + H(+)</text>
        <dbReference type="Rhea" id="RHEA:46608"/>
        <dbReference type="Rhea" id="RHEA-COMP:11060"/>
        <dbReference type="Rhea" id="RHEA-COMP:11605"/>
        <dbReference type="ChEBI" id="CHEBI:15378"/>
        <dbReference type="ChEBI" id="CHEBI:30013"/>
        <dbReference type="ChEBI" id="CHEBI:30616"/>
        <dbReference type="ChEBI" id="CHEBI:61977"/>
        <dbReference type="ChEBI" id="CHEBI:456216"/>
        <dbReference type="EC" id="2.7.11.1"/>
    </reaction>
</comment>
<evidence type="ECO:0000256" key="6">
    <source>
        <dbReference type="ARBA" id="ARBA00022840"/>
    </source>
</evidence>
<dbReference type="GO" id="GO:0004674">
    <property type="term" value="F:protein serine/threonine kinase activity"/>
    <property type="evidence" value="ECO:0007669"/>
    <property type="project" value="UniProtKB-KW"/>
</dbReference>
<dbReference type="Gene3D" id="1.10.510.10">
    <property type="entry name" value="Transferase(Phosphotransferase) domain 1"/>
    <property type="match status" value="1"/>
</dbReference>
<proteinExistence type="predicted"/>
<dbReference type="PANTHER" id="PTHR24363:SF0">
    <property type="entry name" value="SERINE_THREONINE KINASE LIKE DOMAIN CONTAINING 1"/>
    <property type="match status" value="1"/>
</dbReference>
<dbReference type="PROSITE" id="PS50011">
    <property type="entry name" value="PROTEIN_KINASE_DOM"/>
    <property type="match status" value="1"/>
</dbReference>
<dbReference type="SMART" id="SM00220">
    <property type="entry name" value="S_TKc"/>
    <property type="match status" value="1"/>
</dbReference>
<evidence type="ECO:0000256" key="5">
    <source>
        <dbReference type="ARBA" id="ARBA00022777"/>
    </source>
</evidence>
<dbReference type="InterPro" id="IPR008271">
    <property type="entry name" value="Ser/Thr_kinase_AS"/>
</dbReference>
<dbReference type="GO" id="GO:0005524">
    <property type="term" value="F:ATP binding"/>
    <property type="evidence" value="ECO:0007669"/>
    <property type="project" value="UniProtKB-KW"/>
</dbReference>
<keyword evidence="3" id="KW-0808">Transferase</keyword>
<dbReference type="PANTHER" id="PTHR24363">
    <property type="entry name" value="SERINE/THREONINE PROTEIN KINASE"/>
    <property type="match status" value="1"/>
</dbReference>
<reference evidence="10 11" key="1">
    <citation type="submission" date="2008-07" db="EMBL/GenBank/DDBJ databases">
        <authorList>
            <person name="Tandeau de Marsac N."/>
            <person name="Ferriera S."/>
            <person name="Johnson J."/>
            <person name="Kravitz S."/>
            <person name="Beeson K."/>
            <person name="Sutton G."/>
            <person name="Rogers Y.-H."/>
            <person name="Friedman R."/>
            <person name="Frazier M."/>
            <person name="Venter J.C."/>
        </authorList>
    </citation>
    <scope>NUCLEOTIDE SEQUENCE [LARGE SCALE GENOMIC DNA]</scope>
    <source>
        <strain evidence="10 11">PCC 7420</strain>
    </source>
</reference>
<protein>
    <recommendedName>
        <fullName evidence="1">non-specific serine/threonine protein kinase</fullName>
        <ecNumber evidence="1">2.7.11.1</ecNumber>
    </recommendedName>
</protein>
<dbReference type="InterPro" id="IPR000719">
    <property type="entry name" value="Prot_kinase_dom"/>
</dbReference>
<evidence type="ECO:0000313" key="10">
    <source>
        <dbReference type="EMBL" id="EDX71737.1"/>
    </source>
</evidence>
<dbReference type="Proteomes" id="UP000003835">
    <property type="component" value="Unassembled WGS sequence"/>
</dbReference>
<dbReference type="eggNOG" id="COG0515">
    <property type="taxonomic scope" value="Bacteria"/>
</dbReference>
<dbReference type="STRING" id="118168.MC7420_2403"/>
<dbReference type="PROSITE" id="PS00108">
    <property type="entry name" value="PROTEIN_KINASE_ST"/>
    <property type="match status" value="1"/>
</dbReference>
<dbReference type="HOGENOM" id="CLU_000288_135_7_3"/>
<evidence type="ECO:0000256" key="2">
    <source>
        <dbReference type="ARBA" id="ARBA00022527"/>
    </source>
</evidence>
<feature type="domain" description="Protein kinase" evidence="9">
    <location>
        <begin position="1"/>
        <end position="216"/>
    </location>
</feature>
<keyword evidence="11" id="KW-1185">Reference proteome</keyword>
<comment type="catalytic activity">
    <reaction evidence="8">
        <text>L-seryl-[protein] + ATP = O-phospho-L-seryl-[protein] + ADP + H(+)</text>
        <dbReference type="Rhea" id="RHEA:17989"/>
        <dbReference type="Rhea" id="RHEA-COMP:9863"/>
        <dbReference type="Rhea" id="RHEA-COMP:11604"/>
        <dbReference type="ChEBI" id="CHEBI:15378"/>
        <dbReference type="ChEBI" id="CHEBI:29999"/>
        <dbReference type="ChEBI" id="CHEBI:30616"/>
        <dbReference type="ChEBI" id="CHEBI:83421"/>
        <dbReference type="ChEBI" id="CHEBI:456216"/>
        <dbReference type="EC" id="2.7.11.1"/>
    </reaction>
</comment>
<evidence type="ECO:0000259" key="9">
    <source>
        <dbReference type="PROSITE" id="PS50011"/>
    </source>
</evidence>
<keyword evidence="5 10" id="KW-0418">Kinase</keyword>
<evidence type="ECO:0000256" key="4">
    <source>
        <dbReference type="ARBA" id="ARBA00022741"/>
    </source>
</evidence>
<dbReference type="EC" id="2.7.11.1" evidence="1"/>
<dbReference type="SUPFAM" id="SSF56112">
    <property type="entry name" value="Protein kinase-like (PK-like)"/>
    <property type="match status" value="1"/>
</dbReference>
<dbReference type="RefSeq" id="WP_006105446.1">
    <property type="nucleotide sequence ID" value="NZ_DS989870.1"/>
</dbReference>
<dbReference type="InterPro" id="IPR011009">
    <property type="entry name" value="Kinase-like_dom_sf"/>
</dbReference>
<keyword evidence="4" id="KW-0547">Nucleotide-binding</keyword>
<evidence type="ECO:0000256" key="3">
    <source>
        <dbReference type="ARBA" id="ARBA00022679"/>
    </source>
</evidence>
<organism evidence="10 11">
    <name type="scientific">Coleofasciculus chthonoplastes PCC 7420</name>
    <dbReference type="NCBI Taxonomy" id="118168"/>
    <lineage>
        <taxon>Bacteria</taxon>
        <taxon>Bacillati</taxon>
        <taxon>Cyanobacteriota</taxon>
        <taxon>Cyanophyceae</taxon>
        <taxon>Coleofasciculales</taxon>
        <taxon>Coleofasciculaceae</taxon>
        <taxon>Coleofasciculus</taxon>
    </lineage>
</organism>
<dbReference type="AlphaFoldDB" id="B4W242"/>
<evidence type="ECO:0000313" key="11">
    <source>
        <dbReference type="Proteomes" id="UP000003835"/>
    </source>
</evidence>
<evidence type="ECO:0000256" key="1">
    <source>
        <dbReference type="ARBA" id="ARBA00012513"/>
    </source>
</evidence>
<dbReference type="CDD" id="cd14014">
    <property type="entry name" value="STKc_PknB_like"/>
    <property type="match status" value="1"/>
</dbReference>
<evidence type="ECO:0000256" key="7">
    <source>
        <dbReference type="ARBA" id="ARBA00047899"/>
    </source>
</evidence>
<accession>B4W242</accession>
<evidence type="ECO:0000256" key="8">
    <source>
        <dbReference type="ARBA" id="ARBA00048679"/>
    </source>
</evidence>
<gene>
    <name evidence="10" type="ORF">MC7420_2403</name>
</gene>
<keyword evidence="2" id="KW-0723">Serine/threonine-protein kinase</keyword>